<protein>
    <submittedName>
        <fullName evidence="1">Putative ovule protein</fullName>
    </submittedName>
</protein>
<dbReference type="AlphaFoldDB" id="A0A0V0H447"/>
<feature type="non-terminal residue" evidence="1">
    <location>
        <position position="1"/>
    </location>
</feature>
<evidence type="ECO:0000313" key="1">
    <source>
        <dbReference type="EMBL" id="JAP14957.1"/>
    </source>
</evidence>
<dbReference type="EMBL" id="GEDG01025847">
    <property type="protein sequence ID" value="JAP14957.1"/>
    <property type="molecule type" value="Transcribed_RNA"/>
</dbReference>
<name>A0A0V0H447_SOLCH</name>
<organism evidence="1">
    <name type="scientific">Solanum chacoense</name>
    <name type="common">Chaco potato</name>
    <dbReference type="NCBI Taxonomy" id="4108"/>
    <lineage>
        <taxon>Eukaryota</taxon>
        <taxon>Viridiplantae</taxon>
        <taxon>Streptophyta</taxon>
        <taxon>Embryophyta</taxon>
        <taxon>Tracheophyta</taxon>
        <taxon>Spermatophyta</taxon>
        <taxon>Magnoliopsida</taxon>
        <taxon>eudicotyledons</taxon>
        <taxon>Gunneridae</taxon>
        <taxon>Pentapetalae</taxon>
        <taxon>asterids</taxon>
        <taxon>lamiids</taxon>
        <taxon>Solanales</taxon>
        <taxon>Solanaceae</taxon>
        <taxon>Solanoideae</taxon>
        <taxon>Solaneae</taxon>
        <taxon>Solanum</taxon>
    </lineage>
</organism>
<accession>A0A0V0H447</accession>
<reference evidence="1" key="1">
    <citation type="submission" date="2015-12" db="EMBL/GenBank/DDBJ databases">
        <title>Gene expression during late stages of embryo sac development: a critical building block for successful pollen-pistil interactions.</title>
        <authorList>
            <person name="Liu Y."/>
            <person name="Joly V."/>
            <person name="Sabar M."/>
            <person name="Matton D.P."/>
        </authorList>
    </citation>
    <scope>NUCLEOTIDE SEQUENCE</scope>
</reference>
<proteinExistence type="predicted"/>
<sequence>KKYLQIGKEVLKNNCEINNFTLKWIWFLKNSIYLHNEYGVDILESYTQMTMKEPKCREWRYDKYLINWKGSSKNSFETNNVTLKWIWVLQKPIYLHDECG</sequence>